<dbReference type="OrthoDB" id="851830at2759"/>
<name>A0A8X8C091_POPTO</name>
<keyword evidence="2" id="KW-1185">Reference proteome</keyword>
<proteinExistence type="predicted"/>
<reference evidence="1" key="1">
    <citation type="journal article" date="2020" name="bioRxiv">
        <title>Hybrid origin of Populus tomentosa Carr. identified through genome sequencing and phylogenomic analysis.</title>
        <authorList>
            <person name="An X."/>
            <person name="Gao K."/>
            <person name="Chen Z."/>
            <person name="Li J."/>
            <person name="Yang X."/>
            <person name="Yang X."/>
            <person name="Zhou J."/>
            <person name="Guo T."/>
            <person name="Zhao T."/>
            <person name="Huang S."/>
            <person name="Miao D."/>
            <person name="Khan W.U."/>
            <person name="Rao P."/>
            <person name="Ye M."/>
            <person name="Lei B."/>
            <person name="Liao W."/>
            <person name="Wang J."/>
            <person name="Ji L."/>
            <person name="Li Y."/>
            <person name="Guo B."/>
            <person name="Mustafa N.S."/>
            <person name="Li S."/>
            <person name="Yun Q."/>
            <person name="Keller S.R."/>
            <person name="Mao J."/>
            <person name="Zhang R."/>
            <person name="Strauss S.H."/>
        </authorList>
    </citation>
    <scope>NUCLEOTIDE SEQUENCE</scope>
    <source>
        <strain evidence="1">GM15</strain>
        <tissue evidence="1">Leaf</tissue>
    </source>
</reference>
<gene>
    <name evidence="1" type="ORF">POTOM_061416</name>
</gene>
<dbReference type="Proteomes" id="UP000886885">
    <property type="component" value="Unassembled WGS sequence"/>
</dbReference>
<sequence>MANHNNFILATPTITTSSTYPTIPFIALSSGQIPLKLTHLNYPSWCAQFNFFLFGYDLQGFIDGTHPCPNRTSATFSSWMCQDQLLLYAIHISVSDSIDPLITSTIASKEAWDKLTRLYASPSRSRVMSLKERLVRPRDSCSLCEYLCSIKTIVDKLALIDTHVSDDDITIAILNGVGHDFNELTAGIRAWDHPISYEELHDKLIDYEAYLKREDLHSTPSALSANTT</sequence>
<evidence type="ECO:0008006" key="3">
    <source>
        <dbReference type="Google" id="ProtNLM"/>
    </source>
</evidence>
<dbReference type="AlphaFoldDB" id="A0A8X8C091"/>
<accession>A0A8X8C091</accession>
<protein>
    <recommendedName>
        <fullName evidence="3">Retrotransposon Copia-like N-terminal domain-containing protein</fullName>
    </recommendedName>
</protein>
<comment type="caution">
    <text evidence="1">The sequence shown here is derived from an EMBL/GenBank/DDBJ whole genome shotgun (WGS) entry which is preliminary data.</text>
</comment>
<dbReference type="Pfam" id="PF14223">
    <property type="entry name" value="Retrotran_gag_2"/>
    <property type="match status" value="1"/>
</dbReference>
<dbReference type="PANTHER" id="PTHR47481">
    <property type="match status" value="1"/>
</dbReference>
<evidence type="ECO:0000313" key="2">
    <source>
        <dbReference type="Proteomes" id="UP000886885"/>
    </source>
</evidence>
<evidence type="ECO:0000313" key="1">
    <source>
        <dbReference type="EMBL" id="KAG6735905.1"/>
    </source>
</evidence>
<organism evidence="1 2">
    <name type="scientific">Populus tomentosa</name>
    <name type="common">Chinese white poplar</name>
    <dbReference type="NCBI Taxonomy" id="118781"/>
    <lineage>
        <taxon>Eukaryota</taxon>
        <taxon>Viridiplantae</taxon>
        <taxon>Streptophyta</taxon>
        <taxon>Embryophyta</taxon>
        <taxon>Tracheophyta</taxon>
        <taxon>Spermatophyta</taxon>
        <taxon>Magnoliopsida</taxon>
        <taxon>eudicotyledons</taxon>
        <taxon>Gunneridae</taxon>
        <taxon>Pentapetalae</taxon>
        <taxon>rosids</taxon>
        <taxon>fabids</taxon>
        <taxon>Malpighiales</taxon>
        <taxon>Salicaceae</taxon>
        <taxon>Saliceae</taxon>
        <taxon>Populus</taxon>
    </lineage>
</organism>
<dbReference type="PANTHER" id="PTHR47481:SF9">
    <property type="entry name" value="RETROTRANSPOSON GAG DOMAIN-CONTAINING PROTEIN"/>
    <property type="match status" value="1"/>
</dbReference>
<dbReference type="EMBL" id="JAAWWB010001575">
    <property type="protein sequence ID" value="KAG6735905.1"/>
    <property type="molecule type" value="Genomic_DNA"/>
</dbReference>